<evidence type="ECO:0000256" key="2">
    <source>
        <dbReference type="ARBA" id="ARBA00023319"/>
    </source>
</evidence>
<reference evidence="4" key="4">
    <citation type="submission" date="2025-09" db="UniProtKB">
        <authorList>
            <consortium name="Ensembl"/>
        </authorList>
    </citation>
    <scope>IDENTIFICATION</scope>
    <source>
        <strain evidence="4">HNI</strain>
    </source>
</reference>
<reference key="1">
    <citation type="journal article" date="2007" name="Nature">
        <title>The medaka draft genome and insights into vertebrate genome evolution.</title>
        <authorList>
            <person name="Kasahara M."/>
            <person name="Naruse K."/>
            <person name="Sasaki S."/>
            <person name="Nakatani Y."/>
            <person name="Qu W."/>
            <person name="Ahsan B."/>
            <person name="Yamada T."/>
            <person name="Nagayasu Y."/>
            <person name="Doi K."/>
            <person name="Kasai Y."/>
            <person name="Jindo T."/>
            <person name="Kobayashi D."/>
            <person name="Shimada A."/>
            <person name="Toyoda A."/>
            <person name="Kuroki Y."/>
            <person name="Fujiyama A."/>
            <person name="Sasaki T."/>
            <person name="Shimizu A."/>
            <person name="Asakawa S."/>
            <person name="Shimizu N."/>
            <person name="Hashimoto S."/>
            <person name="Yang J."/>
            <person name="Lee Y."/>
            <person name="Matsushima K."/>
            <person name="Sugano S."/>
            <person name="Sakaizumi M."/>
            <person name="Narita T."/>
            <person name="Ohishi K."/>
            <person name="Haga S."/>
            <person name="Ohta F."/>
            <person name="Nomoto H."/>
            <person name="Nogata K."/>
            <person name="Morishita T."/>
            <person name="Endo T."/>
            <person name="Shin-I T."/>
            <person name="Takeda H."/>
            <person name="Morishita S."/>
            <person name="Kohara Y."/>
        </authorList>
    </citation>
    <scope>NUCLEOTIDE SEQUENCE [LARGE SCALE GENOMIC DNA]</scope>
    <source>
        <strain>Hd-rR</strain>
    </source>
</reference>
<evidence type="ECO:0000259" key="3">
    <source>
        <dbReference type="PROSITE" id="PS50835"/>
    </source>
</evidence>
<dbReference type="PANTHER" id="PTHR47633:SF3">
    <property type="entry name" value="STRIATED MUSCLE PREFERENTIALLY EXPRESSED PROTEIN KINASE"/>
    <property type="match status" value="1"/>
</dbReference>
<dbReference type="SMART" id="SM00409">
    <property type="entry name" value="IG"/>
    <property type="match status" value="1"/>
</dbReference>
<sequence>MPSIPEEPEMLESEVERRTMPDFIKPLGDVEVIEGKEAVLKCKMCTSGKQPVWDDVLLSESSHFTFVYDDPEYSLVILSAQPEHSGVYTCTAQNLAGSCSCKAELTVHTGRGVHSEEDEALDGLL</sequence>
<dbReference type="FunFam" id="2.60.40.10:FF:000107">
    <property type="entry name" value="Myosin, light chain kinase a"/>
    <property type="match status" value="1"/>
</dbReference>
<evidence type="ECO:0000256" key="1">
    <source>
        <dbReference type="ARBA" id="ARBA00023157"/>
    </source>
</evidence>
<dbReference type="Proteomes" id="UP000265180">
    <property type="component" value="Chromosome 2"/>
</dbReference>
<evidence type="ECO:0000313" key="4">
    <source>
        <dbReference type="Ensembl" id="ENSORLP00020002456.1"/>
    </source>
</evidence>
<feature type="domain" description="Ig-like" evidence="3">
    <location>
        <begin position="21"/>
        <end position="106"/>
    </location>
</feature>
<dbReference type="InterPro" id="IPR003599">
    <property type="entry name" value="Ig_sub"/>
</dbReference>
<dbReference type="InterPro" id="IPR007110">
    <property type="entry name" value="Ig-like_dom"/>
</dbReference>
<dbReference type="PANTHER" id="PTHR47633">
    <property type="entry name" value="IMMUNOGLOBULIN"/>
    <property type="match status" value="1"/>
</dbReference>
<dbReference type="GO" id="GO:0004674">
    <property type="term" value="F:protein serine/threonine kinase activity"/>
    <property type="evidence" value="ECO:0007669"/>
    <property type="project" value="UniProtKB-KW"/>
</dbReference>
<dbReference type="InterPro" id="IPR013783">
    <property type="entry name" value="Ig-like_fold"/>
</dbReference>
<reference evidence="4" key="3">
    <citation type="submission" date="2025-08" db="UniProtKB">
        <authorList>
            <consortium name="Ensembl"/>
        </authorList>
    </citation>
    <scope>IDENTIFICATION</scope>
    <source>
        <strain evidence="4">HNI</strain>
    </source>
</reference>
<reference evidence="4 5" key="2">
    <citation type="submission" date="2017-04" db="EMBL/GenBank/DDBJ databases">
        <title>CpG methylation of centromeres and impact of large insertions on vertebrate speciation.</title>
        <authorList>
            <person name="Ichikawa K."/>
            <person name="Yoshimura J."/>
            <person name="Morishita S."/>
        </authorList>
    </citation>
    <scope>NUCLEOTIDE SEQUENCE</scope>
    <source>
        <strain evidence="4 5">HNI</strain>
    </source>
</reference>
<dbReference type="Gene3D" id="2.60.40.10">
    <property type="entry name" value="Immunoglobulins"/>
    <property type="match status" value="1"/>
</dbReference>
<dbReference type="GO" id="GO:0055013">
    <property type="term" value="P:cardiac muscle cell development"/>
    <property type="evidence" value="ECO:0007669"/>
    <property type="project" value="UniProtKB-ARBA"/>
</dbReference>
<dbReference type="Ensembl" id="ENSORLT00020011288.1">
    <property type="protein sequence ID" value="ENSORLP00020002456.1"/>
    <property type="gene ID" value="ENSORLG00020003209.1"/>
</dbReference>
<accession>A0A3P9K1Y8</accession>
<dbReference type="InterPro" id="IPR013098">
    <property type="entry name" value="Ig_I-set"/>
</dbReference>
<dbReference type="Pfam" id="PF07679">
    <property type="entry name" value="I-set"/>
    <property type="match status" value="1"/>
</dbReference>
<keyword evidence="2" id="KW-0393">Immunoglobulin domain</keyword>
<dbReference type="PROSITE" id="PS50835">
    <property type="entry name" value="IG_LIKE"/>
    <property type="match status" value="1"/>
</dbReference>
<dbReference type="InterPro" id="IPR036179">
    <property type="entry name" value="Ig-like_dom_sf"/>
</dbReference>
<dbReference type="GO" id="GO:0003007">
    <property type="term" value="P:heart morphogenesis"/>
    <property type="evidence" value="ECO:0007669"/>
    <property type="project" value="UniProtKB-ARBA"/>
</dbReference>
<evidence type="ECO:0000313" key="5">
    <source>
        <dbReference type="Proteomes" id="UP000265180"/>
    </source>
</evidence>
<dbReference type="SUPFAM" id="SSF48726">
    <property type="entry name" value="Immunoglobulin"/>
    <property type="match status" value="1"/>
</dbReference>
<keyword evidence="1" id="KW-1015">Disulfide bond</keyword>
<dbReference type="AlphaFoldDB" id="A0A3P9K1Y8"/>
<proteinExistence type="predicted"/>
<protein>
    <recommendedName>
        <fullName evidence="3">Ig-like domain-containing protein</fullName>
    </recommendedName>
</protein>
<name>A0A3P9K1Y8_ORYLA</name>
<organism evidence="4 5">
    <name type="scientific">Oryzias latipes</name>
    <name type="common">Japanese rice fish</name>
    <name type="synonym">Japanese killifish</name>
    <dbReference type="NCBI Taxonomy" id="8090"/>
    <lineage>
        <taxon>Eukaryota</taxon>
        <taxon>Metazoa</taxon>
        <taxon>Chordata</taxon>
        <taxon>Craniata</taxon>
        <taxon>Vertebrata</taxon>
        <taxon>Euteleostomi</taxon>
        <taxon>Actinopterygii</taxon>
        <taxon>Neopterygii</taxon>
        <taxon>Teleostei</taxon>
        <taxon>Neoteleostei</taxon>
        <taxon>Acanthomorphata</taxon>
        <taxon>Ovalentaria</taxon>
        <taxon>Atherinomorphae</taxon>
        <taxon>Beloniformes</taxon>
        <taxon>Adrianichthyidae</taxon>
        <taxon>Oryziinae</taxon>
        <taxon>Oryzias</taxon>
    </lineage>
</organism>